<dbReference type="AlphaFoldDB" id="G0U3G5"/>
<feature type="domain" description="BTB" evidence="1">
    <location>
        <begin position="118"/>
        <end position="238"/>
    </location>
</feature>
<dbReference type="InterPro" id="IPR011333">
    <property type="entry name" value="SKP1/BTB/POZ_sf"/>
</dbReference>
<dbReference type="CDD" id="cd18316">
    <property type="entry name" value="BTB_POZ_KCTD-like"/>
    <property type="match status" value="1"/>
</dbReference>
<evidence type="ECO:0000259" key="1">
    <source>
        <dbReference type="SMART" id="SM00225"/>
    </source>
</evidence>
<dbReference type="PANTHER" id="PTHR14499">
    <property type="entry name" value="POTASSIUM CHANNEL TETRAMERIZATION DOMAIN-CONTAINING"/>
    <property type="match status" value="1"/>
</dbReference>
<dbReference type="EMBL" id="HE573025">
    <property type="protein sequence ID" value="CCC50822.1"/>
    <property type="molecule type" value="Genomic_DNA"/>
</dbReference>
<proteinExistence type="predicted"/>
<dbReference type="InterPro" id="IPR000210">
    <property type="entry name" value="BTB/POZ_dom"/>
</dbReference>
<organism evidence="2">
    <name type="scientific">Trypanosoma vivax (strain Y486)</name>
    <dbReference type="NCBI Taxonomy" id="1055687"/>
    <lineage>
        <taxon>Eukaryota</taxon>
        <taxon>Discoba</taxon>
        <taxon>Euglenozoa</taxon>
        <taxon>Kinetoplastea</taxon>
        <taxon>Metakinetoplastina</taxon>
        <taxon>Trypanosomatida</taxon>
        <taxon>Trypanosomatidae</taxon>
        <taxon>Trypanosoma</taxon>
        <taxon>Duttonella</taxon>
    </lineage>
</organism>
<dbReference type="Gene3D" id="3.30.710.10">
    <property type="entry name" value="Potassium Channel Kv1.1, Chain A"/>
    <property type="match status" value="1"/>
</dbReference>
<reference evidence="2" key="1">
    <citation type="journal article" date="2012" name="Proc. Natl. Acad. Sci. U.S.A.">
        <title>Antigenic diversity is generated by distinct evolutionary mechanisms in African trypanosome species.</title>
        <authorList>
            <person name="Jackson A.P."/>
            <person name="Berry A."/>
            <person name="Aslett M."/>
            <person name="Allison H.C."/>
            <person name="Burton P."/>
            <person name="Vavrova-Anderson J."/>
            <person name="Brown R."/>
            <person name="Browne H."/>
            <person name="Corton N."/>
            <person name="Hauser H."/>
            <person name="Gamble J."/>
            <person name="Gilderthorp R."/>
            <person name="Marcello L."/>
            <person name="McQuillan J."/>
            <person name="Otto T.D."/>
            <person name="Quail M.A."/>
            <person name="Sanders M.J."/>
            <person name="van Tonder A."/>
            <person name="Ginger M.L."/>
            <person name="Field M.C."/>
            <person name="Barry J.D."/>
            <person name="Hertz-Fowler C."/>
            <person name="Berriman M."/>
        </authorList>
    </citation>
    <scope>NUCLEOTIDE SEQUENCE</scope>
    <source>
        <strain evidence="2">Y486</strain>
    </source>
</reference>
<evidence type="ECO:0000313" key="2">
    <source>
        <dbReference type="EMBL" id="CCC50822.1"/>
    </source>
</evidence>
<dbReference type="OMA" id="HRITFQV"/>
<dbReference type="VEuPathDB" id="TriTrypDB:TvY486_0906430"/>
<protein>
    <recommendedName>
        <fullName evidence="1">BTB domain-containing protein</fullName>
    </recommendedName>
</protein>
<dbReference type="SUPFAM" id="SSF54695">
    <property type="entry name" value="POZ domain"/>
    <property type="match status" value="1"/>
</dbReference>
<name>G0U3G5_TRYVY</name>
<accession>G0U3G5</accession>
<dbReference type="Gene3D" id="2.60.120.920">
    <property type="match status" value="1"/>
</dbReference>
<dbReference type="InterPro" id="IPR003131">
    <property type="entry name" value="T1-type_BTB"/>
</dbReference>
<sequence>MPRRTTIVRERQKRKREDDNVLAALESVGTGHLGCVNAVDQFRLLAHRLQWKDQAVSSASSEVDTLKAEGAEMQEALKQHTESCQIVRRDVVPLLQQREKSMAQATFLSEMQKISPNDVARLNVGDEIFTVPLKLLLSTDESGNYFDMLFKFDSQKRRGGESHGASCFSFQPPILDETGALFIDRDPAVFRVILNYLRGYRILNTLSEEMLGMLKVDAQYFQLRGLMNDLNERVAESGGKFLPGPGVNPERNRFRVIYGVAVVGNCFLVTGRHRITFQVLNNDYVGIGLVSDTCVNTDQEFHKTPNCCVYYMTGVFYSNFPHHHKEDRLDVLEKGDYISLMVDMNNRVAQFTLKNSTKTISLGNARKLRFAVAMKMSSAVRIVPESEVKHISSFVQRPTEMSTSLADIQPSLGDERDALTQLSQTNGAVSLVSAMNNIRPLSQQDILEDPPLLQPVLSPEHTIRYGMDNLPQFGTFNQAPPDNTHNELNDEEQFLFMPAPQRNRGSL</sequence>
<dbReference type="GO" id="GO:0051260">
    <property type="term" value="P:protein homooligomerization"/>
    <property type="evidence" value="ECO:0007669"/>
    <property type="project" value="InterPro"/>
</dbReference>
<dbReference type="Pfam" id="PF02214">
    <property type="entry name" value="BTB_2"/>
    <property type="match status" value="1"/>
</dbReference>
<dbReference type="SMART" id="SM00225">
    <property type="entry name" value="BTB"/>
    <property type="match status" value="1"/>
</dbReference>
<dbReference type="InterPro" id="IPR043136">
    <property type="entry name" value="B30.2/SPRY_sf"/>
</dbReference>
<gene>
    <name evidence="2" type="ORF">TVY486_0906430</name>
</gene>
<dbReference type="PANTHER" id="PTHR14499:SF143">
    <property type="entry name" value="BTB DOMAIN-CONTAINING PROTEIN"/>
    <property type="match status" value="1"/>
</dbReference>